<dbReference type="AlphaFoldDB" id="A0A8J7JWL1"/>
<dbReference type="SUPFAM" id="SSF56655">
    <property type="entry name" value="Carbohydrate phosphatase"/>
    <property type="match status" value="1"/>
</dbReference>
<sequence>MLSPRIILETLLPYLKVAAGYARFLQPKISALPDKDGGDSFFSAALTDADLAIQNFVEVTLLGNFPSIRFYGEEYKSSPNTKYFRAADFAEKDDYLVTLDPIDGTKFYMDGHSNYQIILSILNTDDYEAVIAISPSEQVYFYALRGNGTFTGTLEMNLDECTPLKVNSSAKPTILLGTGMSSLTTVLKDKYQVINAVDDYSKSVQMPNLNSILKGELTGAVKRFGQFIDGGALAFLAKEAGCIVTTLDGSALPPLNSCEDYKLPGLLIATSDIVHQDLLKAVWTNYLN</sequence>
<keyword evidence="3" id="KW-1185">Reference proteome</keyword>
<feature type="binding site" evidence="1">
    <location>
        <position position="73"/>
    </location>
    <ligand>
        <name>Mg(2+)</name>
        <dbReference type="ChEBI" id="CHEBI:18420"/>
        <label>1</label>
        <note>catalytic</note>
    </ligand>
</feature>
<feature type="binding site" evidence="1">
    <location>
        <position position="103"/>
    </location>
    <ligand>
        <name>Mg(2+)</name>
        <dbReference type="ChEBI" id="CHEBI:18420"/>
        <label>1</label>
        <note>catalytic</note>
    </ligand>
</feature>
<protein>
    <submittedName>
        <fullName evidence="2">Inositol monophosphatase family protein</fullName>
    </submittedName>
</protein>
<feature type="binding site" evidence="1">
    <location>
        <position position="229"/>
    </location>
    <ligand>
        <name>Mg(2+)</name>
        <dbReference type="ChEBI" id="CHEBI:18420"/>
        <label>1</label>
        <note>catalytic</note>
    </ligand>
</feature>
<dbReference type="Pfam" id="PF00459">
    <property type="entry name" value="Inositol_P"/>
    <property type="match status" value="1"/>
</dbReference>
<gene>
    <name evidence="2" type="ORF">IQ247_24335</name>
</gene>
<dbReference type="Gene3D" id="3.40.190.80">
    <property type="match status" value="1"/>
</dbReference>
<feature type="binding site" evidence="1">
    <location>
        <position position="102"/>
    </location>
    <ligand>
        <name>Mg(2+)</name>
        <dbReference type="ChEBI" id="CHEBI:18420"/>
        <label>1</label>
        <note>catalytic</note>
    </ligand>
</feature>
<reference evidence="2" key="1">
    <citation type="submission" date="2020-10" db="EMBL/GenBank/DDBJ databases">
        <authorList>
            <person name="Castelo-Branco R."/>
            <person name="Eusebio N."/>
            <person name="Adriana R."/>
            <person name="Vieira A."/>
            <person name="Brugerolle De Fraissinette N."/>
            <person name="Rezende De Castro R."/>
            <person name="Schneider M.P."/>
            <person name="Vasconcelos V."/>
            <person name="Leao P.N."/>
        </authorList>
    </citation>
    <scope>NUCLEOTIDE SEQUENCE</scope>
    <source>
        <strain evidence="2">LEGE 06105</strain>
    </source>
</reference>
<keyword evidence="1" id="KW-0460">Magnesium</keyword>
<dbReference type="Proteomes" id="UP000620559">
    <property type="component" value="Unassembled WGS sequence"/>
</dbReference>
<dbReference type="RefSeq" id="WP_193923964.1">
    <property type="nucleotide sequence ID" value="NZ_JADEWL010000116.1"/>
</dbReference>
<proteinExistence type="predicted"/>
<keyword evidence="1" id="KW-0479">Metal-binding</keyword>
<evidence type="ECO:0000256" key="1">
    <source>
        <dbReference type="PIRSR" id="PIRSR600760-2"/>
    </source>
</evidence>
<dbReference type="CDD" id="cd01637">
    <property type="entry name" value="IMPase_like"/>
    <property type="match status" value="1"/>
</dbReference>
<feature type="binding site" evidence="1">
    <location>
        <position position="100"/>
    </location>
    <ligand>
        <name>Mg(2+)</name>
        <dbReference type="ChEBI" id="CHEBI:18420"/>
        <label>1</label>
        <note>catalytic</note>
    </ligand>
</feature>
<evidence type="ECO:0000313" key="2">
    <source>
        <dbReference type="EMBL" id="MBE9215755.1"/>
    </source>
</evidence>
<evidence type="ECO:0000313" key="3">
    <source>
        <dbReference type="Proteomes" id="UP000620559"/>
    </source>
</evidence>
<dbReference type="InterPro" id="IPR000760">
    <property type="entry name" value="Inositol_monophosphatase-like"/>
</dbReference>
<organism evidence="2 3">
    <name type="scientific">Plectonema cf. radiosum LEGE 06105</name>
    <dbReference type="NCBI Taxonomy" id="945769"/>
    <lineage>
        <taxon>Bacteria</taxon>
        <taxon>Bacillati</taxon>
        <taxon>Cyanobacteriota</taxon>
        <taxon>Cyanophyceae</taxon>
        <taxon>Oscillatoriophycideae</taxon>
        <taxon>Oscillatoriales</taxon>
        <taxon>Microcoleaceae</taxon>
        <taxon>Plectonema</taxon>
    </lineage>
</organism>
<dbReference type="Gene3D" id="3.30.540.10">
    <property type="entry name" value="Fructose-1,6-Bisphosphatase, subunit A, domain 1"/>
    <property type="match status" value="1"/>
</dbReference>
<dbReference type="EMBL" id="JADEWL010000116">
    <property type="protein sequence ID" value="MBE9215755.1"/>
    <property type="molecule type" value="Genomic_DNA"/>
</dbReference>
<accession>A0A8J7JWL1</accession>
<comment type="caution">
    <text evidence="2">The sequence shown here is derived from an EMBL/GenBank/DDBJ whole genome shotgun (WGS) entry which is preliminary data.</text>
</comment>
<dbReference type="GO" id="GO:0046872">
    <property type="term" value="F:metal ion binding"/>
    <property type="evidence" value="ECO:0007669"/>
    <property type="project" value="UniProtKB-KW"/>
</dbReference>
<name>A0A8J7JWL1_9CYAN</name>
<comment type="cofactor">
    <cofactor evidence="1">
        <name>Mg(2+)</name>
        <dbReference type="ChEBI" id="CHEBI:18420"/>
    </cofactor>
</comment>